<feature type="region of interest" description="Disordered" evidence="1">
    <location>
        <begin position="78"/>
        <end position="114"/>
    </location>
</feature>
<proteinExistence type="predicted"/>
<dbReference type="Proteomes" id="UP000078559">
    <property type="component" value="Chromosome 2"/>
</dbReference>
<feature type="compositionally biased region" description="Polar residues" evidence="1">
    <location>
        <begin position="104"/>
        <end position="114"/>
    </location>
</feature>
<dbReference type="OrthoDB" id="5183674at2759"/>
<feature type="compositionally biased region" description="Basic and acidic residues" evidence="1">
    <location>
        <begin position="78"/>
        <end position="89"/>
    </location>
</feature>
<keyword evidence="3" id="KW-1185">Reference proteome</keyword>
<sequence>MTRKCFLQLAHENNECPTPCGKRGINPIHSIKVQVLCHECSAKVADWVHKIAIIKQQIVEAKAKLNIDVGSDNKEAANVENMSENKHETLSPVSLSFSKELGTETGSSLTGSEA</sequence>
<gene>
    <name evidence="2" type="ORF">VM1G_01300</name>
</gene>
<evidence type="ECO:0000313" key="2">
    <source>
        <dbReference type="EMBL" id="KUI65930.1"/>
    </source>
</evidence>
<protein>
    <submittedName>
        <fullName evidence="2">Uncharacterized protein</fullName>
    </submittedName>
</protein>
<organism evidence="2 3">
    <name type="scientific">Cytospora mali</name>
    <name type="common">Apple Valsa canker fungus</name>
    <name type="synonym">Valsa mali</name>
    <dbReference type="NCBI Taxonomy" id="578113"/>
    <lineage>
        <taxon>Eukaryota</taxon>
        <taxon>Fungi</taxon>
        <taxon>Dikarya</taxon>
        <taxon>Ascomycota</taxon>
        <taxon>Pezizomycotina</taxon>
        <taxon>Sordariomycetes</taxon>
        <taxon>Sordariomycetidae</taxon>
        <taxon>Diaporthales</taxon>
        <taxon>Cytosporaceae</taxon>
        <taxon>Cytospora</taxon>
    </lineage>
</organism>
<dbReference type="AlphaFoldDB" id="A0A194VQ27"/>
<evidence type="ECO:0000313" key="3">
    <source>
        <dbReference type="Proteomes" id="UP000078559"/>
    </source>
</evidence>
<reference evidence="2" key="1">
    <citation type="submission" date="2014-12" db="EMBL/GenBank/DDBJ databases">
        <title>Genome Sequence of Valsa Canker Pathogens Uncovers a Specific Adaption of Colonization on Woody Bark.</title>
        <authorList>
            <person name="Yin Z."/>
            <person name="Liu H."/>
            <person name="Gao X."/>
            <person name="Li Z."/>
            <person name="Song N."/>
            <person name="Ke X."/>
            <person name="Dai Q."/>
            <person name="Wu Y."/>
            <person name="Sun Y."/>
            <person name="Xu J.-R."/>
            <person name="Kang Z.K."/>
            <person name="Wang L."/>
            <person name="Huang L."/>
        </authorList>
    </citation>
    <scope>NUCLEOTIDE SEQUENCE [LARGE SCALE GENOMIC DNA]</scope>
    <source>
        <strain evidence="2">03-8</strain>
    </source>
</reference>
<name>A0A194VQ27_CYTMA</name>
<dbReference type="EMBL" id="CM003099">
    <property type="protein sequence ID" value="KUI65930.1"/>
    <property type="molecule type" value="Genomic_DNA"/>
</dbReference>
<evidence type="ECO:0000256" key="1">
    <source>
        <dbReference type="SAM" id="MobiDB-lite"/>
    </source>
</evidence>
<accession>A0A194VQ27</accession>